<reference evidence="1" key="2">
    <citation type="submission" date="2020-09" db="EMBL/GenBank/DDBJ databases">
        <authorList>
            <person name="Sun Q."/>
            <person name="Zhou Y."/>
        </authorList>
    </citation>
    <scope>NUCLEOTIDE SEQUENCE</scope>
    <source>
        <strain evidence="1">CGMCC 1.16548</strain>
    </source>
</reference>
<organism evidence="1 2">
    <name type="scientific">Pseudolysinimonas yzui</name>
    <dbReference type="NCBI Taxonomy" id="2708254"/>
    <lineage>
        <taxon>Bacteria</taxon>
        <taxon>Bacillati</taxon>
        <taxon>Actinomycetota</taxon>
        <taxon>Actinomycetes</taxon>
        <taxon>Micrococcales</taxon>
        <taxon>Microbacteriaceae</taxon>
        <taxon>Pseudolysinimonas</taxon>
    </lineage>
</organism>
<dbReference type="AlphaFoldDB" id="A0A8J3GQP6"/>
<accession>A0A8J3GQP6</accession>
<evidence type="ECO:0000313" key="2">
    <source>
        <dbReference type="Proteomes" id="UP000617531"/>
    </source>
</evidence>
<dbReference type="Proteomes" id="UP000617531">
    <property type="component" value="Unassembled WGS sequence"/>
</dbReference>
<sequence>MSENTTMTGQRWVAFGAAGALGSIHRTEGGFLLKMLDGSEEREYPTLEVAKSALHATLPAGSDWPEYREH</sequence>
<keyword evidence="2" id="KW-1185">Reference proteome</keyword>
<comment type="caution">
    <text evidence="1">The sequence shown here is derived from an EMBL/GenBank/DDBJ whole genome shotgun (WGS) entry which is preliminary data.</text>
</comment>
<evidence type="ECO:0000313" key="1">
    <source>
        <dbReference type="EMBL" id="GHF17429.1"/>
    </source>
</evidence>
<evidence type="ECO:0008006" key="3">
    <source>
        <dbReference type="Google" id="ProtNLM"/>
    </source>
</evidence>
<reference evidence="1" key="1">
    <citation type="journal article" date="2014" name="Int. J. Syst. Evol. Microbiol.">
        <title>Complete genome sequence of Corynebacterium casei LMG S-19264T (=DSM 44701T), isolated from a smear-ripened cheese.</title>
        <authorList>
            <consortium name="US DOE Joint Genome Institute (JGI-PGF)"/>
            <person name="Walter F."/>
            <person name="Albersmeier A."/>
            <person name="Kalinowski J."/>
            <person name="Ruckert C."/>
        </authorList>
    </citation>
    <scope>NUCLEOTIDE SEQUENCE</scope>
    <source>
        <strain evidence="1">CGMCC 1.16548</strain>
    </source>
</reference>
<proteinExistence type="predicted"/>
<gene>
    <name evidence="1" type="ORF">GCM10011600_17760</name>
</gene>
<dbReference type="RefSeq" id="WP_191283134.1">
    <property type="nucleotide sequence ID" value="NZ_BNAI01000003.1"/>
</dbReference>
<dbReference type="EMBL" id="BNAI01000003">
    <property type="protein sequence ID" value="GHF17429.1"/>
    <property type="molecule type" value="Genomic_DNA"/>
</dbReference>
<name>A0A8J3GQP6_9MICO</name>
<protein>
    <recommendedName>
        <fullName evidence="3">Methyltransferase</fullName>
    </recommendedName>
</protein>